<gene>
    <name evidence="6" type="ORF">PH603_11800</name>
</gene>
<dbReference type="InterPro" id="IPR050087">
    <property type="entry name" value="AON_synthase_class-II"/>
</dbReference>
<proteinExistence type="inferred from homology"/>
<dbReference type="InterPro" id="IPR015421">
    <property type="entry name" value="PyrdxlP-dep_Trfase_major"/>
</dbReference>
<dbReference type="AlphaFoldDB" id="A0AAF0BG61"/>
<dbReference type="Proteomes" id="UP001217500">
    <property type="component" value="Chromosome"/>
</dbReference>
<dbReference type="NCBIfam" id="NF047599">
    <property type="entry name" value="SerpalmtaseBetaP"/>
    <property type="match status" value="1"/>
</dbReference>
<dbReference type="Gene3D" id="3.40.640.10">
    <property type="entry name" value="Type I PLP-dependent aspartate aminotransferase-like (Major domain)"/>
    <property type="match status" value="1"/>
</dbReference>
<evidence type="ECO:0000256" key="4">
    <source>
        <dbReference type="RuleBase" id="RU003693"/>
    </source>
</evidence>
<evidence type="ECO:0000256" key="2">
    <source>
        <dbReference type="ARBA" id="ARBA00022679"/>
    </source>
</evidence>
<dbReference type="PANTHER" id="PTHR13693:SF3">
    <property type="entry name" value="LD36009P"/>
    <property type="match status" value="1"/>
</dbReference>
<sequence>MDLFDKFDPLIAQKSSLPFEKADPFKVVMEKVLSETVAIIDGRETILAGTNNYMGMTFNEEAIAAAKEALDNYGTGTTGSRVLNGTYSGHKGLEKTIADFYGMDHCMVFSTGYQANLGMISTLAGVDDYVIIDADSHASIYDGCAMGNATIVRFKHNDIESMEKRLKRLPEGVGKLVVVESLYSMLGDAAPLKELLETAKKYGCTTLVDEAHSMGFCGEKGRGLCEELGVEHLADFIVGTFSKSVGTVGGYCVSNHPKFDVLRLVCRPYMFTASLPPSVVASATAAIKALERSGNRRAHLWENARRLHSGLKAAGFTLATETATSPIIAVCLPDPLIATKFWEKLLLNGVYVNMALPPATPAGYNLMRVSVCAQHTTEQIDEITRRFIATAEELGLNVKAA</sequence>
<dbReference type="SUPFAM" id="SSF53383">
    <property type="entry name" value="PLP-dependent transferases"/>
    <property type="match status" value="1"/>
</dbReference>
<evidence type="ECO:0000256" key="1">
    <source>
        <dbReference type="ARBA" id="ARBA00001933"/>
    </source>
</evidence>
<dbReference type="InterPro" id="IPR015424">
    <property type="entry name" value="PyrdxlP-dep_Trfase"/>
</dbReference>
<evidence type="ECO:0000313" key="7">
    <source>
        <dbReference type="Proteomes" id="UP001217500"/>
    </source>
</evidence>
<comment type="cofactor">
    <cofactor evidence="1 4">
        <name>pyridoxal 5'-phosphate</name>
        <dbReference type="ChEBI" id="CHEBI:597326"/>
    </cofactor>
</comment>
<keyword evidence="7" id="KW-1185">Reference proteome</keyword>
<dbReference type="InterPro" id="IPR015422">
    <property type="entry name" value="PyrdxlP-dep_Trfase_small"/>
</dbReference>
<comment type="similarity">
    <text evidence="4">Belongs to the class-II pyridoxal-phosphate-dependent aminotransferase family.</text>
</comment>
<dbReference type="PANTHER" id="PTHR13693">
    <property type="entry name" value="CLASS II AMINOTRANSFERASE/8-AMINO-7-OXONONANOATE SYNTHASE"/>
    <property type="match status" value="1"/>
</dbReference>
<accession>A0AAF0BG61</accession>
<reference evidence="6" key="1">
    <citation type="submission" date="2023-01" db="EMBL/GenBank/DDBJ databases">
        <title>The genome sequence of Kordiimonadaceae bacterium 6D33.</title>
        <authorList>
            <person name="Liu Y."/>
        </authorList>
    </citation>
    <scope>NUCLEOTIDE SEQUENCE</scope>
    <source>
        <strain evidence="6">6D33</strain>
    </source>
</reference>
<name>A0AAF0BG61_9PROT</name>
<keyword evidence="3 4" id="KW-0663">Pyridoxal phosphate</keyword>
<dbReference type="InterPro" id="IPR004839">
    <property type="entry name" value="Aminotransferase_I/II_large"/>
</dbReference>
<evidence type="ECO:0000259" key="5">
    <source>
        <dbReference type="Pfam" id="PF00155"/>
    </source>
</evidence>
<dbReference type="InterPro" id="IPR001917">
    <property type="entry name" value="Aminotrans_II_pyridoxalP_BS"/>
</dbReference>
<dbReference type="GO" id="GO:0008483">
    <property type="term" value="F:transaminase activity"/>
    <property type="evidence" value="ECO:0007669"/>
    <property type="project" value="UniProtKB-KW"/>
</dbReference>
<protein>
    <submittedName>
        <fullName evidence="6">Aminotransferase class I/II-fold pyridoxal phosphate-dependent enzyme</fullName>
    </submittedName>
</protein>
<evidence type="ECO:0000313" key="6">
    <source>
        <dbReference type="EMBL" id="WCL53218.1"/>
    </source>
</evidence>
<evidence type="ECO:0000256" key="3">
    <source>
        <dbReference type="ARBA" id="ARBA00022898"/>
    </source>
</evidence>
<dbReference type="EMBL" id="CP116805">
    <property type="protein sequence ID" value="WCL53218.1"/>
    <property type="molecule type" value="Genomic_DNA"/>
</dbReference>
<dbReference type="PROSITE" id="PS00599">
    <property type="entry name" value="AA_TRANSFER_CLASS_2"/>
    <property type="match status" value="1"/>
</dbReference>
<feature type="domain" description="Aminotransferase class I/classII large" evidence="5">
    <location>
        <begin position="49"/>
        <end position="386"/>
    </location>
</feature>
<keyword evidence="6" id="KW-0032">Aminotransferase</keyword>
<organism evidence="6 7">
    <name type="scientific">Gimibacter soli</name>
    <dbReference type="NCBI Taxonomy" id="3024400"/>
    <lineage>
        <taxon>Bacteria</taxon>
        <taxon>Pseudomonadati</taxon>
        <taxon>Pseudomonadota</taxon>
        <taxon>Alphaproteobacteria</taxon>
        <taxon>Kordiimonadales</taxon>
        <taxon>Temperatibacteraceae</taxon>
        <taxon>Gimibacter</taxon>
    </lineage>
</organism>
<dbReference type="GO" id="GO:0030170">
    <property type="term" value="F:pyridoxal phosphate binding"/>
    <property type="evidence" value="ECO:0007669"/>
    <property type="project" value="InterPro"/>
</dbReference>
<dbReference type="Pfam" id="PF00155">
    <property type="entry name" value="Aminotran_1_2"/>
    <property type="match status" value="1"/>
</dbReference>
<keyword evidence="2" id="KW-0808">Transferase</keyword>
<dbReference type="Gene3D" id="3.90.1150.10">
    <property type="entry name" value="Aspartate Aminotransferase, domain 1"/>
    <property type="match status" value="1"/>
</dbReference>
<dbReference type="KEGG" id="gso:PH603_11800"/>
<dbReference type="RefSeq" id="WP_289502730.1">
    <property type="nucleotide sequence ID" value="NZ_CP116805.1"/>
</dbReference>